<dbReference type="InterPro" id="IPR024534">
    <property type="entry name" value="JetD_C"/>
</dbReference>
<dbReference type="InterPro" id="IPR024537">
    <property type="entry name" value="DUF3322"/>
</dbReference>
<dbReference type="Pfam" id="PF11795">
    <property type="entry name" value="DUF3322"/>
    <property type="match status" value="1"/>
</dbReference>
<feature type="domain" description="DUF3322" evidence="2">
    <location>
        <begin position="26"/>
        <end position="204"/>
    </location>
</feature>
<accession>A0ABT1LKZ5</accession>
<gene>
    <name evidence="3" type="ORF">NFC73_05105</name>
</gene>
<organism evidence="3 4">
    <name type="scientific">Pseudarthrobacter humi</name>
    <dbReference type="NCBI Taxonomy" id="2952523"/>
    <lineage>
        <taxon>Bacteria</taxon>
        <taxon>Bacillati</taxon>
        <taxon>Actinomycetota</taxon>
        <taxon>Actinomycetes</taxon>
        <taxon>Micrococcales</taxon>
        <taxon>Micrococcaceae</taxon>
        <taxon>Pseudarthrobacter</taxon>
    </lineage>
</organism>
<evidence type="ECO:0000259" key="2">
    <source>
        <dbReference type="Pfam" id="PF11795"/>
    </source>
</evidence>
<sequence>MPGDRLSASAPGKAHAGRAQGWTTLADLRAQSLKAWGSGALLREALEPSGLYPRRRPLKRPTAATLRTDYAAASAWAAELFAAVGPFSLETAEVGRTTVGANQLPAAAVFAAVEDEIAFAGKAKDAARFVELAGSLASLDSLFRGWALKRPLKLLELGADALTAARVALWLEDNPEPGIYVRQLSLPGVHTKFIENHRAVISELAMVLRADSAPAEIEPDGDYLPDFPAEPGSLLGLTPARTPAARFAAGHGFLHPPELVRFRLLDPAVPLLGRARDLTVTAEAFSTLSLPVTKVLITENLVNFLALPDRQDTLAVYGGGYGFSSLRDAGWLRDRKVLYWGDLDTHGFRILDQLRAVHPHVVSVMMDEATLLDHRDAWVTEPSPSKASLSRLTPDESALYEGLRNDAFGTAVRLEQELIRWDWALGRLGG</sequence>
<name>A0ABT1LKZ5_9MICC</name>
<comment type="caution">
    <text evidence="3">The sequence shown here is derived from an EMBL/GenBank/DDBJ whole genome shotgun (WGS) entry which is preliminary data.</text>
</comment>
<dbReference type="Proteomes" id="UP001524318">
    <property type="component" value="Unassembled WGS sequence"/>
</dbReference>
<evidence type="ECO:0000313" key="3">
    <source>
        <dbReference type="EMBL" id="MCP8999120.1"/>
    </source>
</evidence>
<dbReference type="Pfam" id="PF09983">
    <property type="entry name" value="JetD_C"/>
    <property type="match status" value="1"/>
</dbReference>
<protein>
    <submittedName>
        <fullName evidence="3">DUF2220 family protein</fullName>
    </submittedName>
</protein>
<evidence type="ECO:0000313" key="4">
    <source>
        <dbReference type="Proteomes" id="UP001524318"/>
    </source>
</evidence>
<proteinExistence type="predicted"/>
<keyword evidence="4" id="KW-1185">Reference proteome</keyword>
<dbReference type="PIRSF" id="PIRSF028408">
    <property type="entry name" value="UCP028408"/>
    <property type="match status" value="1"/>
</dbReference>
<reference evidence="3 4" key="1">
    <citation type="submission" date="2022-06" db="EMBL/GenBank/DDBJ databases">
        <title>Pseudarthrobacter sp. strain RMG13 Genome sequencing and assembly.</title>
        <authorList>
            <person name="Kim I."/>
        </authorList>
    </citation>
    <scope>NUCLEOTIDE SEQUENCE [LARGE SCALE GENOMIC DNA]</scope>
    <source>
        <strain evidence="3 4">RMG13</strain>
    </source>
</reference>
<dbReference type="InterPro" id="IPR014544">
    <property type="entry name" value="UCP028408"/>
</dbReference>
<dbReference type="RefSeq" id="WP_254748156.1">
    <property type="nucleotide sequence ID" value="NZ_JANCLV010000002.1"/>
</dbReference>
<feature type="domain" description="Wadjet protein JetD C-terminal" evidence="1">
    <location>
        <begin position="252"/>
        <end position="425"/>
    </location>
</feature>
<dbReference type="EMBL" id="JANCLV010000002">
    <property type="protein sequence ID" value="MCP8999120.1"/>
    <property type="molecule type" value="Genomic_DNA"/>
</dbReference>
<evidence type="ECO:0000259" key="1">
    <source>
        <dbReference type="Pfam" id="PF09983"/>
    </source>
</evidence>